<evidence type="ECO:0000313" key="1">
    <source>
        <dbReference type="EMBL" id="CAD7443757.1"/>
    </source>
</evidence>
<reference evidence="1" key="1">
    <citation type="submission" date="2020-11" db="EMBL/GenBank/DDBJ databases">
        <authorList>
            <person name="Tran Van P."/>
        </authorList>
    </citation>
    <scope>NUCLEOTIDE SEQUENCE</scope>
</reference>
<dbReference type="EMBL" id="OD566315">
    <property type="protein sequence ID" value="CAD7443757.1"/>
    <property type="molecule type" value="Genomic_DNA"/>
</dbReference>
<name>A0A7R9EZA3_9NEOP</name>
<dbReference type="AlphaFoldDB" id="A0A7R9EZA3"/>
<organism evidence="1">
    <name type="scientific">Timema bartmani</name>
    <dbReference type="NCBI Taxonomy" id="61472"/>
    <lineage>
        <taxon>Eukaryota</taxon>
        <taxon>Metazoa</taxon>
        <taxon>Ecdysozoa</taxon>
        <taxon>Arthropoda</taxon>
        <taxon>Hexapoda</taxon>
        <taxon>Insecta</taxon>
        <taxon>Pterygota</taxon>
        <taxon>Neoptera</taxon>
        <taxon>Polyneoptera</taxon>
        <taxon>Phasmatodea</taxon>
        <taxon>Timematodea</taxon>
        <taxon>Timematoidea</taxon>
        <taxon>Timematidae</taxon>
        <taxon>Timema</taxon>
    </lineage>
</organism>
<proteinExistence type="predicted"/>
<protein>
    <submittedName>
        <fullName evidence="1">Uncharacterized protein</fullName>
    </submittedName>
</protein>
<sequence>MIWTSNEDVGVLETVEEARLSYNEDGEGEDVKEDDGDERVEVVTWRALGARAPGSTPCPVPTSWLSLEGPMLNLVSRVGREGLHDCPGSPGCALLNSVDKGVNLALPGSPVPIRGSVLVLTGKESGKTILGKITFNIPDRLTGIRTLISSSSAVSSNTRMTL</sequence>
<accession>A0A7R9EZA3</accession>
<gene>
    <name evidence="1" type="ORF">TBIB3V08_LOCUS6156</name>
</gene>